<feature type="region of interest" description="Disordered" evidence="1">
    <location>
        <begin position="691"/>
        <end position="789"/>
    </location>
</feature>
<evidence type="ECO:0000313" key="4">
    <source>
        <dbReference type="Proteomes" id="UP000317881"/>
    </source>
</evidence>
<accession>A0A4Y3VT67</accession>
<gene>
    <name evidence="3" type="ORF">SSP24_70930</name>
</gene>
<evidence type="ECO:0008006" key="5">
    <source>
        <dbReference type="Google" id="ProtNLM"/>
    </source>
</evidence>
<feature type="transmembrane region" description="Helical" evidence="2">
    <location>
        <begin position="802"/>
        <end position="824"/>
    </location>
</feature>
<dbReference type="AlphaFoldDB" id="A0A4Y3VT67"/>
<dbReference type="Gene3D" id="3.40.190.10">
    <property type="entry name" value="Periplasmic binding protein-like II"/>
    <property type="match status" value="2"/>
</dbReference>
<feature type="compositionally biased region" description="Low complexity" evidence="1">
    <location>
        <begin position="691"/>
        <end position="700"/>
    </location>
</feature>
<keyword evidence="2" id="KW-1133">Transmembrane helix</keyword>
<feature type="compositionally biased region" description="Low complexity" evidence="1">
    <location>
        <begin position="707"/>
        <end position="726"/>
    </location>
</feature>
<dbReference type="EMBL" id="BJND01000072">
    <property type="protein sequence ID" value="GEC09438.1"/>
    <property type="molecule type" value="Genomic_DNA"/>
</dbReference>
<keyword evidence="2" id="KW-0472">Membrane</keyword>
<organism evidence="3 4">
    <name type="scientific">Streptomyces spinoverrucosus</name>
    <dbReference type="NCBI Taxonomy" id="284043"/>
    <lineage>
        <taxon>Bacteria</taxon>
        <taxon>Bacillati</taxon>
        <taxon>Actinomycetota</taxon>
        <taxon>Actinomycetes</taxon>
        <taxon>Kitasatosporales</taxon>
        <taxon>Streptomycetaceae</taxon>
        <taxon>Streptomyces</taxon>
    </lineage>
</organism>
<keyword evidence="2" id="KW-0812">Transmembrane</keyword>
<feature type="compositionally biased region" description="Gly residues" evidence="1">
    <location>
        <begin position="727"/>
        <end position="754"/>
    </location>
</feature>
<evidence type="ECO:0000256" key="2">
    <source>
        <dbReference type="SAM" id="Phobius"/>
    </source>
</evidence>
<proteinExistence type="predicted"/>
<evidence type="ECO:0000313" key="3">
    <source>
        <dbReference type="EMBL" id="GEC09438.1"/>
    </source>
</evidence>
<sequence>MRRLIRLTRGASSPGRRRVAAGVGCLLSALVIALLPLPEGADQARAATAENSAVTKSGSKGKYDDFSDLKVTVHQTKGLHWQGVKVSWTGGKPAPKTPAKHNFLQIMQCWADDPAKGPDRTQCEFGNEARVPPGTGRLVSPTTDPLETDDFETDPLGRPFVPFRPVTGPATTTPLESTYFSAGDTNSLSWLPNDGNGEGETVFEMKSALESEYLGCGARRTSTGAIQPCWLVVVPRGEHEPDGSSPMNASATLTSALSQSNWDQRIVFRLDFEPVTTTCDPDKPERVIMGSELATDAVTAWQSELCRTGTHRFTYTQSGEAHAREAITAPGESSPGLAMTLDPVHPAEGTAQVVHAPVAVSGLSIAFVWMYDKEPFNYGPLKDLKLNQRLLAKALTQSYASSLVSSQEPVPEYLAGNPKYIGGDPEFLKLNPDFKGIDFKSPIGVVVTSENTDSARMMWKYILADPDAKAFLEGKKDPWGMKVNPEYLKDGVISDSLDYFPKADLTPTTVECYNGPAGLTMSRTGQEVVPYATDMHEAAVKIGRGDIGTAFECSANQGLTKWVTVERAIPVDRRQMGVVDNASAVRYQLNTAALPDADGNYVKPTDASLLKAVAQMPDSDVAGVKASDPARMKDGAYPLTAVVYAAASLEQAKDARQDYAKVIRYAADEGQTHGTASGRLPYGYAPLPAAMRQQAQQAADQLEKGVSASPSPGASSPGSDLEAASGGTTGGGLDGGTTGGLTGGGTAGTTGGGTDPAAGSGESGGSDTSPASAAPEETDPAKQNVAQSGGLTPSEVLGLIRWVLLGVLIAGGVAGLAGPTMVWLSTRRAAGSG</sequence>
<reference evidence="3 4" key="1">
    <citation type="submission" date="2019-06" db="EMBL/GenBank/DDBJ databases">
        <title>Whole genome shotgun sequence of Streptomyces spinoverrucosus NBRC 14228.</title>
        <authorList>
            <person name="Hosoyama A."/>
            <person name="Uohara A."/>
            <person name="Ohji S."/>
            <person name="Ichikawa N."/>
        </authorList>
    </citation>
    <scope>NUCLEOTIDE SEQUENCE [LARGE SCALE GENOMIC DNA]</scope>
    <source>
        <strain evidence="3 4">NBRC 14228</strain>
    </source>
</reference>
<dbReference type="RefSeq" id="WP_176605073.1">
    <property type="nucleotide sequence ID" value="NZ_BJND01000072.1"/>
</dbReference>
<dbReference type="SUPFAM" id="SSF53850">
    <property type="entry name" value="Periplasmic binding protein-like II"/>
    <property type="match status" value="1"/>
</dbReference>
<evidence type="ECO:0000256" key="1">
    <source>
        <dbReference type="SAM" id="MobiDB-lite"/>
    </source>
</evidence>
<comment type="caution">
    <text evidence="3">The sequence shown here is derived from an EMBL/GenBank/DDBJ whole genome shotgun (WGS) entry which is preliminary data.</text>
</comment>
<dbReference type="Proteomes" id="UP000317881">
    <property type="component" value="Unassembled WGS sequence"/>
</dbReference>
<name>A0A4Y3VT67_9ACTN</name>
<keyword evidence="4" id="KW-1185">Reference proteome</keyword>
<protein>
    <recommendedName>
        <fullName evidence="5">PBP domain-containing protein</fullName>
    </recommendedName>
</protein>